<keyword evidence="8 9" id="KW-0472">Membrane</keyword>
<gene>
    <name evidence="10" type="ORF">C2E25_10675</name>
</gene>
<keyword evidence="3" id="KW-1003">Cell membrane</keyword>
<dbReference type="InterPro" id="IPR004700">
    <property type="entry name" value="PTS_IIC_man"/>
</dbReference>
<name>A0A2K2H926_9BACT</name>
<organism evidence="10 11">
    <name type="scientific">Geothermobacter hydrogeniphilus</name>
    <dbReference type="NCBI Taxonomy" id="1969733"/>
    <lineage>
        <taxon>Bacteria</taxon>
        <taxon>Pseudomonadati</taxon>
        <taxon>Thermodesulfobacteriota</taxon>
        <taxon>Desulfuromonadia</taxon>
        <taxon>Desulfuromonadales</taxon>
        <taxon>Geothermobacteraceae</taxon>
        <taxon>Geothermobacter</taxon>
    </lineage>
</organism>
<dbReference type="GO" id="GO:0005886">
    <property type="term" value="C:plasma membrane"/>
    <property type="evidence" value="ECO:0007669"/>
    <property type="project" value="UniProtKB-SubCell"/>
</dbReference>
<evidence type="ECO:0008006" key="12">
    <source>
        <dbReference type="Google" id="ProtNLM"/>
    </source>
</evidence>
<dbReference type="Pfam" id="PF03609">
    <property type="entry name" value="EII-Sor"/>
    <property type="match status" value="1"/>
</dbReference>
<evidence type="ECO:0000256" key="1">
    <source>
        <dbReference type="ARBA" id="ARBA00004651"/>
    </source>
</evidence>
<evidence type="ECO:0000313" key="10">
    <source>
        <dbReference type="EMBL" id="PNU19771.1"/>
    </source>
</evidence>
<evidence type="ECO:0000256" key="8">
    <source>
        <dbReference type="ARBA" id="ARBA00023136"/>
    </source>
</evidence>
<feature type="transmembrane region" description="Helical" evidence="9">
    <location>
        <begin position="238"/>
        <end position="270"/>
    </location>
</feature>
<comment type="subcellular location">
    <subcellularLocation>
        <location evidence="1">Cell membrane</location>
        <topology evidence="1">Multi-pass membrane protein</topology>
    </subcellularLocation>
</comment>
<keyword evidence="2" id="KW-0813">Transport</keyword>
<dbReference type="EMBL" id="PPFX01000023">
    <property type="protein sequence ID" value="PNU19771.1"/>
    <property type="molecule type" value="Genomic_DNA"/>
</dbReference>
<keyword evidence="6 9" id="KW-0812">Transmembrane</keyword>
<accession>A0A2K2H926</accession>
<protein>
    <recommendedName>
        <fullName evidence="12">PTS system, mannose-specific IIC component</fullName>
    </recommendedName>
</protein>
<keyword evidence="5" id="KW-0598">Phosphotransferase system</keyword>
<sequence>MTMTLSICVAWRKSRECRSCPSASPPTGSVPGASWCRREPEVTWTVLLSGGLIAIVAGLDRTALLQIMLSRPLVAGSLLGWLLGVPESGLLIGALCELLWLARMPVGAAIPPDDTQVAVGATCLTVLLNPAGGFAPEPVALFALLLAMPLGKVGQGFDRLARNCNSRLLRRAERAVADGREERIERLHLRGVLHFAGAALATFVVVVAGGMLIGMPLLPRAVPLLQPLTGELELLFPLVGAAVILATLHVSRALTLFSTSFVTVLLTIWLL</sequence>
<proteinExistence type="predicted"/>
<evidence type="ECO:0000256" key="2">
    <source>
        <dbReference type="ARBA" id="ARBA00022448"/>
    </source>
</evidence>
<dbReference type="Proteomes" id="UP000236340">
    <property type="component" value="Unassembled WGS sequence"/>
</dbReference>
<dbReference type="GO" id="GO:0009401">
    <property type="term" value="P:phosphoenolpyruvate-dependent sugar phosphotransferase system"/>
    <property type="evidence" value="ECO:0007669"/>
    <property type="project" value="UniProtKB-KW"/>
</dbReference>
<evidence type="ECO:0000256" key="4">
    <source>
        <dbReference type="ARBA" id="ARBA00022597"/>
    </source>
</evidence>
<keyword evidence="7 9" id="KW-1133">Transmembrane helix</keyword>
<feature type="transmembrane region" description="Helical" evidence="9">
    <location>
        <begin position="192"/>
        <end position="218"/>
    </location>
</feature>
<evidence type="ECO:0000256" key="7">
    <source>
        <dbReference type="ARBA" id="ARBA00022989"/>
    </source>
</evidence>
<evidence type="ECO:0000313" key="11">
    <source>
        <dbReference type="Proteomes" id="UP000236340"/>
    </source>
</evidence>
<comment type="caution">
    <text evidence="10">The sequence shown here is derived from an EMBL/GenBank/DDBJ whole genome shotgun (WGS) entry which is preliminary data.</text>
</comment>
<evidence type="ECO:0000256" key="6">
    <source>
        <dbReference type="ARBA" id="ARBA00022692"/>
    </source>
</evidence>
<evidence type="ECO:0000256" key="3">
    <source>
        <dbReference type="ARBA" id="ARBA00022475"/>
    </source>
</evidence>
<feature type="transmembrane region" description="Helical" evidence="9">
    <location>
        <begin position="79"/>
        <end position="102"/>
    </location>
</feature>
<dbReference type="AlphaFoldDB" id="A0A2K2H926"/>
<evidence type="ECO:0000256" key="5">
    <source>
        <dbReference type="ARBA" id="ARBA00022683"/>
    </source>
</evidence>
<keyword evidence="4" id="KW-0762">Sugar transport</keyword>
<evidence type="ECO:0000256" key="9">
    <source>
        <dbReference type="SAM" id="Phobius"/>
    </source>
</evidence>
<reference evidence="10 11" key="1">
    <citation type="journal article" date="2018" name="Genome Announc.">
        <title>Genome Sequence of Geothermobacter sp. HR-1 Iron Reducer from the Loihi Seamount.</title>
        <authorList>
            <person name="Smith H."/>
            <person name="Abuyen K."/>
            <person name="Tremblay J."/>
            <person name="Savalia P."/>
            <person name="Perez-Rodriguez I."/>
            <person name="Emerson D."/>
            <person name="Tully B."/>
            <person name="Amend J."/>
        </authorList>
    </citation>
    <scope>NUCLEOTIDE SEQUENCE [LARGE SCALE GENOMIC DNA]</scope>
    <source>
        <strain evidence="10 11">HR-1</strain>
    </source>
</reference>
<feature type="transmembrane region" description="Helical" evidence="9">
    <location>
        <begin position="42"/>
        <end position="59"/>
    </location>
</feature>